<dbReference type="Proteomes" id="UP000308528">
    <property type="component" value="Unassembled WGS sequence"/>
</dbReference>
<dbReference type="PROSITE" id="PS50296">
    <property type="entry name" value="SUI1"/>
    <property type="match status" value="1"/>
</dbReference>
<feature type="domain" description="SUI1" evidence="5">
    <location>
        <begin position="57"/>
        <end position="123"/>
    </location>
</feature>
<evidence type="ECO:0000313" key="6">
    <source>
        <dbReference type="EMBL" id="THH40309.1"/>
    </source>
</evidence>
<dbReference type="InterPro" id="IPR036877">
    <property type="entry name" value="SUI1_dom_sf"/>
</dbReference>
<dbReference type="Gene3D" id="3.30.780.10">
    <property type="entry name" value="SUI1-like domain"/>
    <property type="match status" value="1"/>
</dbReference>
<dbReference type="OrthoDB" id="9792915at2"/>
<dbReference type="GO" id="GO:0003743">
    <property type="term" value="F:translation initiation factor activity"/>
    <property type="evidence" value="ECO:0007669"/>
    <property type="project" value="UniProtKB-KW"/>
</dbReference>
<dbReference type="PANTHER" id="PTHR12789">
    <property type="entry name" value="DENSITY-REGULATED PROTEIN HOMOLOG"/>
    <property type="match status" value="1"/>
</dbReference>
<dbReference type="InterPro" id="IPR005872">
    <property type="entry name" value="SUI1_arc_bac"/>
</dbReference>
<dbReference type="GO" id="GO:0003729">
    <property type="term" value="F:mRNA binding"/>
    <property type="evidence" value="ECO:0007669"/>
    <property type="project" value="TreeGrafter"/>
</dbReference>
<reference evidence="6 7" key="1">
    <citation type="submission" date="2019-04" db="EMBL/GenBank/DDBJ databases">
        <title>Lewinella litorea sp. nov., isolated from a marine sand.</title>
        <authorList>
            <person name="Yoon J.-H."/>
        </authorList>
    </citation>
    <scope>NUCLEOTIDE SEQUENCE [LARGE SCALE GENOMIC DNA]</scope>
    <source>
        <strain evidence="6 7">HSMS-39</strain>
    </source>
</reference>
<dbReference type="InterPro" id="IPR001950">
    <property type="entry name" value="SUI1"/>
</dbReference>
<keyword evidence="6" id="KW-0396">Initiation factor</keyword>
<name>A0A4S4NKH9_9BACT</name>
<keyword evidence="2" id="KW-0810">Translation regulation</keyword>
<dbReference type="EMBL" id="SRSF01000002">
    <property type="protein sequence ID" value="THH40309.1"/>
    <property type="molecule type" value="Genomic_DNA"/>
</dbReference>
<comment type="similarity">
    <text evidence="1">Belongs to the SUI1 family.</text>
</comment>
<dbReference type="GO" id="GO:0006417">
    <property type="term" value="P:regulation of translation"/>
    <property type="evidence" value="ECO:0007669"/>
    <property type="project" value="UniProtKB-KW"/>
</dbReference>
<accession>A0A4S4NKH9</accession>
<keyword evidence="7" id="KW-1185">Reference proteome</keyword>
<comment type="caution">
    <text evidence="6">The sequence shown here is derived from an EMBL/GenBank/DDBJ whole genome shotgun (WGS) entry which is preliminary data.</text>
</comment>
<dbReference type="GO" id="GO:0002188">
    <property type="term" value="P:translation reinitiation"/>
    <property type="evidence" value="ECO:0007669"/>
    <property type="project" value="TreeGrafter"/>
</dbReference>
<dbReference type="InterPro" id="IPR050318">
    <property type="entry name" value="DENR/SUI1_TIF"/>
</dbReference>
<evidence type="ECO:0000313" key="7">
    <source>
        <dbReference type="Proteomes" id="UP000308528"/>
    </source>
</evidence>
<sequence>MARKNYAPKKESATDNPFAALSALGNLPAGPSDASAGNEPEDQAGADAGATYQDPLRVLIDRKQRRGKTATIITGYAGSDAGLQELSKRLKSTCGVGGSAKNGEIIIQGDQRDRVVEYLLANGYPNTKKSGG</sequence>
<dbReference type="GO" id="GO:0001731">
    <property type="term" value="P:formation of translation preinitiation complex"/>
    <property type="evidence" value="ECO:0007669"/>
    <property type="project" value="TreeGrafter"/>
</dbReference>
<evidence type="ECO:0000256" key="2">
    <source>
        <dbReference type="ARBA" id="ARBA00022845"/>
    </source>
</evidence>
<evidence type="ECO:0000259" key="5">
    <source>
        <dbReference type="PROSITE" id="PS50296"/>
    </source>
</evidence>
<evidence type="ECO:0000256" key="1">
    <source>
        <dbReference type="ARBA" id="ARBA00005422"/>
    </source>
</evidence>
<dbReference type="RefSeq" id="WP_136457445.1">
    <property type="nucleotide sequence ID" value="NZ_SRSF01000002.1"/>
</dbReference>
<keyword evidence="3" id="KW-0648">Protein biosynthesis</keyword>
<evidence type="ECO:0000256" key="4">
    <source>
        <dbReference type="SAM" id="MobiDB-lite"/>
    </source>
</evidence>
<dbReference type="Pfam" id="PF01253">
    <property type="entry name" value="SUI1"/>
    <property type="match status" value="1"/>
</dbReference>
<protein>
    <submittedName>
        <fullName evidence="6">Translation initiation factor</fullName>
    </submittedName>
</protein>
<evidence type="ECO:0000256" key="3">
    <source>
        <dbReference type="ARBA" id="ARBA00022917"/>
    </source>
</evidence>
<feature type="region of interest" description="Disordered" evidence="4">
    <location>
        <begin position="1"/>
        <end position="53"/>
    </location>
</feature>
<proteinExistence type="inferred from homology"/>
<dbReference type="AlphaFoldDB" id="A0A4S4NKH9"/>
<dbReference type="SUPFAM" id="SSF55159">
    <property type="entry name" value="eIF1-like"/>
    <property type="match status" value="1"/>
</dbReference>
<dbReference type="PANTHER" id="PTHR12789:SF0">
    <property type="entry name" value="DENSITY-REGULATED PROTEIN"/>
    <property type="match status" value="1"/>
</dbReference>
<organism evidence="6 7">
    <name type="scientific">Neolewinella litorea</name>
    <dbReference type="NCBI Taxonomy" id="2562452"/>
    <lineage>
        <taxon>Bacteria</taxon>
        <taxon>Pseudomonadati</taxon>
        <taxon>Bacteroidota</taxon>
        <taxon>Saprospiria</taxon>
        <taxon>Saprospirales</taxon>
        <taxon>Lewinellaceae</taxon>
        <taxon>Neolewinella</taxon>
    </lineage>
</organism>
<gene>
    <name evidence="6" type="ORF">E4021_06120</name>
</gene>
<dbReference type="CDD" id="cd11567">
    <property type="entry name" value="YciH_like"/>
    <property type="match status" value="1"/>
</dbReference>